<sequence>MYYGVSICLVSFASGLSVVTLNIYHRGVRGSAVPKVFKNIVLDRIAPLVFMKFETSYRKQRNEQIQEINPQTGTRLDCPWPWPEKFLQEDGYCLHQRHHQQRSPRFLPKNRSEEIDAFEAQIIRILNKVHASIDRNEQRVTEQERKETTELEWKHASIVLDRLLLAVFFLITIISTTTILCRSPESDNIS</sequence>
<protein>
    <recommendedName>
        <fullName evidence="2">Neurotransmitter-gated ion-channel transmembrane domain-containing protein</fullName>
    </recommendedName>
</protein>
<dbReference type="GO" id="GO:0006811">
    <property type="term" value="P:monoatomic ion transport"/>
    <property type="evidence" value="ECO:0007669"/>
    <property type="project" value="InterPro"/>
</dbReference>
<feature type="domain" description="Neurotransmitter-gated ion-channel transmembrane" evidence="2">
    <location>
        <begin position="7"/>
        <end position="179"/>
    </location>
</feature>
<dbReference type="InterPro" id="IPR036719">
    <property type="entry name" value="Neuro-gated_channel_TM_sf"/>
</dbReference>
<dbReference type="GO" id="GO:0016020">
    <property type="term" value="C:membrane"/>
    <property type="evidence" value="ECO:0007669"/>
    <property type="project" value="InterPro"/>
</dbReference>
<accession>A0AAW1V8H9</accession>
<keyword evidence="1" id="KW-0472">Membrane</keyword>
<organism evidence="3 4">
    <name type="scientific">Henosepilachna vigintioctopunctata</name>
    <dbReference type="NCBI Taxonomy" id="420089"/>
    <lineage>
        <taxon>Eukaryota</taxon>
        <taxon>Metazoa</taxon>
        <taxon>Ecdysozoa</taxon>
        <taxon>Arthropoda</taxon>
        <taxon>Hexapoda</taxon>
        <taxon>Insecta</taxon>
        <taxon>Pterygota</taxon>
        <taxon>Neoptera</taxon>
        <taxon>Endopterygota</taxon>
        <taxon>Coleoptera</taxon>
        <taxon>Polyphaga</taxon>
        <taxon>Cucujiformia</taxon>
        <taxon>Coccinelloidea</taxon>
        <taxon>Coccinellidae</taxon>
        <taxon>Epilachninae</taxon>
        <taxon>Epilachnini</taxon>
        <taxon>Henosepilachna</taxon>
    </lineage>
</organism>
<dbReference type="Proteomes" id="UP001431783">
    <property type="component" value="Unassembled WGS sequence"/>
</dbReference>
<keyword evidence="1" id="KW-0812">Transmembrane</keyword>
<keyword evidence="4" id="KW-1185">Reference proteome</keyword>
<evidence type="ECO:0000313" key="3">
    <source>
        <dbReference type="EMBL" id="KAK9891634.1"/>
    </source>
</evidence>
<gene>
    <name evidence="3" type="ORF">WA026_015597</name>
</gene>
<dbReference type="InterPro" id="IPR038050">
    <property type="entry name" value="Neuro_actylchol_rec"/>
</dbReference>
<dbReference type="EMBL" id="JARQZJ010000129">
    <property type="protein sequence ID" value="KAK9891634.1"/>
    <property type="molecule type" value="Genomic_DNA"/>
</dbReference>
<dbReference type="Gene3D" id="1.20.58.390">
    <property type="entry name" value="Neurotransmitter-gated ion-channel transmembrane domain"/>
    <property type="match status" value="1"/>
</dbReference>
<keyword evidence="1" id="KW-1133">Transmembrane helix</keyword>
<evidence type="ECO:0000256" key="1">
    <source>
        <dbReference type="SAM" id="Phobius"/>
    </source>
</evidence>
<evidence type="ECO:0000259" key="2">
    <source>
        <dbReference type="Pfam" id="PF02932"/>
    </source>
</evidence>
<proteinExistence type="predicted"/>
<dbReference type="InterPro" id="IPR006029">
    <property type="entry name" value="Neurotrans-gated_channel_TM"/>
</dbReference>
<dbReference type="SUPFAM" id="SSF90112">
    <property type="entry name" value="Neurotransmitter-gated ion-channel transmembrane pore"/>
    <property type="match status" value="1"/>
</dbReference>
<feature type="transmembrane region" description="Helical" evidence="1">
    <location>
        <begin position="163"/>
        <end position="181"/>
    </location>
</feature>
<comment type="caution">
    <text evidence="3">The sequence shown here is derived from an EMBL/GenBank/DDBJ whole genome shotgun (WGS) entry which is preliminary data.</text>
</comment>
<dbReference type="Pfam" id="PF02932">
    <property type="entry name" value="Neur_chan_memb"/>
    <property type="match status" value="1"/>
</dbReference>
<name>A0AAW1V8H9_9CUCU</name>
<reference evidence="3 4" key="1">
    <citation type="submission" date="2023-03" db="EMBL/GenBank/DDBJ databases">
        <title>Genome insight into feeding habits of ladybird beetles.</title>
        <authorList>
            <person name="Li H.-S."/>
            <person name="Huang Y.-H."/>
            <person name="Pang H."/>
        </authorList>
    </citation>
    <scope>NUCLEOTIDE SEQUENCE [LARGE SCALE GENOMIC DNA]</scope>
    <source>
        <strain evidence="3">SYSU_2023b</strain>
        <tissue evidence="3">Whole body</tissue>
    </source>
</reference>
<evidence type="ECO:0000313" key="4">
    <source>
        <dbReference type="Proteomes" id="UP001431783"/>
    </source>
</evidence>
<dbReference type="AlphaFoldDB" id="A0AAW1V8H9"/>